<dbReference type="Proteomes" id="UP001161017">
    <property type="component" value="Unassembled WGS sequence"/>
</dbReference>
<evidence type="ECO:0000256" key="1">
    <source>
        <dbReference type="SAM" id="MobiDB-lite"/>
    </source>
</evidence>
<accession>A0AA43R054</accession>
<dbReference type="AlphaFoldDB" id="A0AA43R054"/>
<feature type="signal peptide" evidence="2">
    <location>
        <begin position="1"/>
        <end position="24"/>
    </location>
</feature>
<gene>
    <name evidence="3" type="ORF">OHK93_005250</name>
</gene>
<protein>
    <submittedName>
        <fullName evidence="3">Uncharacterized protein</fullName>
    </submittedName>
</protein>
<comment type="caution">
    <text evidence="3">The sequence shown here is derived from an EMBL/GenBank/DDBJ whole genome shotgun (WGS) entry which is preliminary data.</text>
</comment>
<evidence type="ECO:0000313" key="4">
    <source>
        <dbReference type="Proteomes" id="UP001161017"/>
    </source>
</evidence>
<proteinExistence type="predicted"/>
<organism evidence="3 4">
    <name type="scientific">Ramalina farinacea</name>
    <dbReference type="NCBI Taxonomy" id="258253"/>
    <lineage>
        <taxon>Eukaryota</taxon>
        <taxon>Fungi</taxon>
        <taxon>Dikarya</taxon>
        <taxon>Ascomycota</taxon>
        <taxon>Pezizomycotina</taxon>
        <taxon>Lecanoromycetes</taxon>
        <taxon>OSLEUM clade</taxon>
        <taxon>Lecanoromycetidae</taxon>
        <taxon>Lecanorales</taxon>
        <taxon>Lecanorineae</taxon>
        <taxon>Ramalinaceae</taxon>
        <taxon>Ramalina</taxon>
    </lineage>
</organism>
<reference evidence="3" key="1">
    <citation type="journal article" date="2023" name="Genome Biol. Evol.">
        <title>First Whole Genome Sequence and Flow Cytometry Genome Size Data for the Lichen-Forming Fungus Ramalina farinacea (Ascomycota).</title>
        <authorList>
            <person name="Llewellyn T."/>
            <person name="Mian S."/>
            <person name="Hill R."/>
            <person name="Leitch I.J."/>
            <person name="Gaya E."/>
        </authorList>
    </citation>
    <scope>NUCLEOTIDE SEQUENCE</scope>
    <source>
        <strain evidence="3">LIQ254RAFAR</strain>
    </source>
</reference>
<feature type="compositionally biased region" description="Polar residues" evidence="1">
    <location>
        <begin position="83"/>
        <end position="96"/>
    </location>
</feature>
<sequence>MHKPGHLLRLAGCIALQYSFLSEAVEASATQLSVHLRDLVPITAPFLFTRHEPRDAPSCPAFSQNIDDDQGYDGSTKDVPVASGTTTSPVDSSPTCSYHGPDPDGFSPEGWCVCASSITLSLTTPTSTPAPESANCDYKTLPPATATFTKDTPAATTSNCVVYQQIGANEDNDKDVPGCTPTGRPITNVTLSNNHVSAGNQTGPSFHDALLNALKPKCHDVVNGNGTCDAKGTDIKNIEYVEKEGADMEQATMTFTIENGNYRTNEQRDSMLSAVALAFNSSAQGKNCGTVTYNSCVGGESEHNSPTQANPHRDGCMIPLNQCNVPNLVSVNMFDGGAEVGIMLVEASFKINGWSEFDCQIVADIMDTFLGAAEVVAPESAPGDMAIIGEMEATCAELAQMARGGQ</sequence>
<evidence type="ECO:0000256" key="2">
    <source>
        <dbReference type="SAM" id="SignalP"/>
    </source>
</evidence>
<feature type="chain" id="PRO_5041381689" evidence="2">
    <location>
        <begin position="25"/>
        <end position="406"/>
    </location>
</feature>
<name>A0AA43R054_9LECA</name>
<evidence type="ECO:0000313" key="3">
    <source>
        <dbReference type="EMBL" id="MDI1493460.1"/>
    </source>
</evidence>
<feature type="region of interest" description="Disordered" evidence="1">
    <location>
        <begin position="58"/>
        <end position="100"/>
    </location>
</feature>
<dbReference type="EMBL" id="JAPUFD010000026">
    <property type="protein sequence ID" value="MDI1493460.1"/>
    <property type="molecule type" value="Genomic_DNA"/>
</dbReference>
<keyword evidence="2" id="KW-0732">Signal</keyword>
<keyword evidence="4" id="KW-1185">Reference proteome</keyword>